<name>A0A5S9QIM9_9GAMM</name>
<keyword evidence="7" id="KW-0456">Lyase</keyword>
<dbReference type="GO" id="GO:0019629">
    <property type="term" value="P:propionate catabolic process, 2-methylcitrate cycle"/>
    <property type="evidence" value="ECO:0007669"/>
    <property type="project" value="TreeGrafter"/>
</dbReference>
<dbReference type="InterPro" id="IPR015929">
    <property type="entry name" value="Aconitase_B_swivel"/>
</dbReference>
<proteinExistence type="predicted"/>
<dbReference type="GO" id="GO:0003994">
    <property type="term" value="F:aconitate hydratase activity"/>
    <property type="evidence" value="ECO:0007669"/>
    <property type="project" value="UniProtKB-EC"/>
</dbReference>
<dbReference type="GO" id="GO:0006099">
    <property type="term" value="P:tricarboxylic acid cycle"/>
    <property type="evidence" value="ECO:0007669"/>
    <property type="project" value="InterPro"/>
</dbReference>
<dbReference type="Gene3D" id="3.30.499.10">
    <property type="entry name" value="Aconitase, domain 3"/>
    <property type="match status" value="2"/>
</dbReference>
<dbReference type="GO" id="GO:0005829">
    <property type="term" value="C:cytosol"/>
    <property type="evidence" value="ECO:0007669"/>
    <property type="project" value="TreeGrafter"/>
</dbReference>
<keyword evidence="2" id="KW-0408">Iron</keyword>
<dbReference type="EC" id="4.2.1.3" evidence="7"/>
<evidence type="ECO:0000256" key="2">
    <source>
        <dbReference type="ARBA" id="ARBA00023004"/>
    </source>
</evidence>
<protein>
    <submittedName>
        <fullName evidence="7">Aconitate hydratase B</fullName>
        <ecNumber evidence="7">4.2.1.3</ecNumber>
    </submittedName>
</protein>
<dbReference type="PANTHER" id="PTHR43160:SF4">
    <property type="entry name" value="ACONITATE HYDRATASE B"/>
    <property type="match status" value="1"/>
</dbReference>
<evidence type="ECO:0000259" key="5">
    <source>
        <dbReference type="Pfam" id="PF06434"/>
    </source>
</evidence>
<evidence type="ECO:0000313" key="8">
    <source>
        <dbReference type="Proteomes" id="UP000441399"/>
    </source>
</evidence>
<feature type="domain" description="Aconitase/3-isopropylmalate dehydratase large subunit alpha/beta/alpha" evidence="4">
    <location>
        <begin position="410"/>
        <end position="894"/>
    </location>
</feature>
<dbReference type="NCBIfam" id="NF006690">
    <property type="entry name" value="PRK09238.1"/>
    <property type="match status" value="1"/>
</dbReference>
<dbReference type="OrthoDB" id="9758061at2"/>
<dbReference type="Pfam" id="PF00330">
    <property type="entry name" value="Aconitase"/>
    <property type="match status" value="1"/>
</dbReference>
<feature type="domain" description="Aconitase B HEAT-like" evidence="6">
    <location>
        <begin position="7"/>
        <end position="163"/>
    </location>
</feature>
<evidence type="ECO:0000313" key="7">
    <source>
        <dbReference type="EMBL" id="CAA0118642.1"/>
    </source>
</evidence>
<dbReference type="SUPFAM" id="SSF53732">
    <property type="entry name" value="Aconitase iron-sulfur domain"/>
    <property type="match status" value="1"/>
</dbReference>
<dbReference type="SUPFAM" id="SSF52016">
    <property type="entry name" value="LeuD/IlvD-like"/>
    <property type="match status" value="1"/>
</dbReference>
<dbReference type="AlphaFoldDB" id="A0A5S9QIM9"/>
<evidence type="ECO:0000256" key="1">
    <source>
        <dbReference type="ARBA" id="ARBA00022723"/>
    </source>
</evidence>
<gene>
    <name evidence="7" type="primary">acnB_2</name>
    <name evidence="7" type="ORF">OPDIPICF_02144</name>
</gene>
<dbReference type="SUPFAM" id="SSF74778">
    <property type="entry name" value="Aconitase B, N-terminal domain"/>
    <property type="match status" value="1"/>
</dbReference>
<dbReference type="EMBL" id="CACSIO010000034">
    <property type="protein sequence ID" value="CAA0118642.1"/>
    <property type="molecule type" value="Genomic_DNA"/>
</dbReference>
<dbReference type="InterPro" id="IPR050926">
    <property type="entry name" value="Aconitase/IPM_isomerase"/>
</dbReference>
<sequence length="932" mass="100591">MSLYSEYLDEIATRKKDLGLNPKPIDSAELLSEIIDQIKDTGNENREDSLKFFIYNTLPGTTPAASVKAKFLKEIILGDAVVAEITPEFAFELLSHMKGGPSIDVLLDLALSADEAVSKPAAEVLKTQVFLYEADTARLVTANNEGNAIAKEILESYAKAEFFTKLPEVEEKIEVITYIAGEGDISTDLLSPGNQAHSRADRELHGQCMITPEAQQEIVAMQKEHPNAKVMLIAEKGTMGVGSSRMSGVNNVALWAGKQASPYVPFINIAPVVAGTNGIAPIFLTTVDVTGGIGLDLKNWVKKVDADGNTVTDENGDPVLEEAYSVATGTILTIDTKAKKLYNGDKELVDVSSAFTPQKMEFMKAGGSYAVTFGKKLQTFAAEALGIEAAQVYALSKEISHEGQGLTAVEKIFNRNAVGVTSKTPLHAGSNVRVKVNIVGSQDTTGPMTSQELEAMAASVISPSVDGAYQSGCHTASVWDSKAKANIPKLMSFMNNFGLITARDPKGVYHAMTDVIHKVLNDITVDDRAIIIGGDSHTRMSKGVAFGADSGTVAIALATGESAMPIPESVKVTFKGNMKSHMDFRDVVHATQAQMLKQFGGENVFQGRIIEVQIGTLMADQAFTFTDWTAEMKAKASICISDDETMVKSLELAKSRIQIMIDKGMENRDNMLQGLINLADKRIGEIQSGENPALAPDSSAKYYAEVVVDLDQIDEPMIADPDVNNDDASKRYTHDTIRPVSYYGGNKKVDLGFVGSCMVHKGDMQIIAQMLRNLEKKGPITFNAPLVVAPPTYNIVDELKAEGDWALLEKHAGFEFNDDDPKGAARTSYENIMYLERPGCNLCMGNQEKAEPGDTVLATSTRLFQGRVVADTNEKKGESLLGSTPLVVLSTILGRTPTIEEYKASVEGINLTDFAPPSEDLSVEAQPVKIIG</sequence>
<dbReference type="InterPro" id="IPR015928">
    <property type="entry name" value="Aconitase/3IPM_dehydase_swvl"/>
</dbReference>
<evidence type="ECO:0000259" key="6">
    <source>
        <dbReference type="Pfam" id="PF11791"/>
    </source>
</evidence>
<dbReference type="InterPro" id="IPR001030">
    <property type="entry name" value="Acoase/IPM_deHydtase_lsu_aba"/>
</dbReference>
<evidence type="ECO:0000259" key="4">
    <source>
        <dbReference type="Pfam" id="PF00330"/>
    </source>
</evidence>
<dbReference type="Gene3D" id="3.20.19.10">
    <property type="entry name" value="Aconitase, domain 4"/>
    <property type="match status" value="1"/>
</dbReference>
<dbReference type="GO" id="GO:0047456">
    <property type="term" value="F:2-methylisocitrate dehydratase activity"/>
    <property type="evidence" value="ECO:0007669"/>
    <property type="project" value="TreeGrafter"/>
</dbReference>
<keyword evidence="3" id="KW-0411">Iron-sulfur</keyword>
<accession>A0A5S9QIM9</accession>
<feature type="domain" description="Aconitase B swivel" evidence="5">
    <location>
        <begin position="179"/>
        <end position="406"/>
    </location>
</feature>
<dbReference type="Pfam" id="PF11791">
    <property type="entry name" value="Aconitase_B_N"/>
    <property type="match status" value="1"/>
</dbReference>
<dbReference type="InterPro" id="IPR015933">
    <property type="entry name" value="Aconitase_B_HEAT-like_dom"/>
</dbReference>
<evidence type="ECO:0000256" key="3">
    <source>
        <dbReference type="ARBA" id="ARBA00023014"/>
    </source>
</evidence>
<dbReference type="GO" id="GO:0051539">
    <property type="term" value="F:4 iron, 4 sulfur cluster binding"/>
    <property type="evidence" value="ECO:0007669"/>
    <property type="project" value="TreeGrafter"/>
</dbReference>
<dbReference type="Pfam" id="PF06434">
    <property type="entry name" value="Aconitase_2_N"/>
    <property type="match status" value="1"/>
</dbReference>
<keyword evidence="1" id="KW-0479">Metal-binding</keyword>
<keyword evidence="8" id="KW-1185">Reference proteome</keyword>
<organism evidence="7 8">
    <name type="scientific">BD1-7 clade bacterium</name>
    <dbReference type="NCBI Taxonomy" id="2029982"/>
    <lineage>
        <taxon>Bacteria</taxon>
        <taxon>Pseudomonadati</taxon>
        <taxon>Pseudomonadota</taxon>
        <taxon>Gammaproteobacteria</taxon>
        <taxon>Cellvibrionales</taxon>
        <taxon>Spongiibacteraceae</taxon>
        <taxon>BD1-7 clade</taxon>
    </lineage>
</organism>
<dbReference type="GO" id="GO:0046872">
    <property type="term" value="F:metal ion binding"/>
    <property type="evidence" value="ECO:0007669"/>
    <property type="project" value="UniProtKB-KW"/>
</dbReference>
<reference evidence="7 8" key="1">
    <citation type="submission" date="2019-11" db="EMBL/GenBank/DDBJ databases">
        <authorList>
            <person name="Holert J."/>
        </authorList>
    </citation>
    <scope>NUCLEOTIDE SEQUENCE [LARGE SCALE GENOMIC DNA]</scope>
    <source>
        <strain evidence="7">SB11_3</strain>
    </source>
</reference>
<dbReference type="Proteomes" id="UP000441399">
    <property type="component" value="Unassembled WGS sequence"/>
</dbReference>
<dbReference type="Gene3D" id="3.40.1060.10">
    <property type="entry name" value="Aconitase, Domain 2"/>
    <property type="match status" value="1"/>
</dbReference>
<dbReference type="InterPro" id="IPR015932">
    <property type="entry name" value="Aconitase_dom2"/>
</dbReference>
<dbReference type="Gene3D" id="1.25.40.310">
    <property type="entry name" value="Aconitate B, HEAT-like domain"/>
    <property type="match status" value="1"/>
</dbReference>
<dbReference type="InterPro" id="IPR036008">
    <property type="entry name" value="Aconitase_4Fe-4S_dom"/>
</dbReference>
<dbReference type="InterPro" id="IPR036288">
    <property type="entry name" value="Aconitase_B_HEAT-like_dom_sf"/>
</dbReference>
<dbReference type="InterPro" id="IPR015931">
    <property type="entry name" value="Acnase/IPM_dHydase_lsu_aba_1/3"/>
</dbReference>
<dbReference type="PANTHER" id="PTHR43160">
    <property type="entry name" value="ACONITATE HYDRATASE B"/>
    <property type="match status" value="1"/>
</dbReference>